<accession>A0A0A1U5E3</accession>
<feature type="region of interest" description="Disordered" evidence="2">
    <location>
        <begin position="1241"/>
        <end position="1282"/>
    </location>
</feature>
<dbReference type="InterPro" id="IPR027007">
    <property type="entry name" value="C2_DOCK-type_domain"/>
</dbReference>
<proteinExistence type="inferred from homology"/>
<dbReference type="Gene3D" id="2.60.40.150">
    <property type="entry name" value="C2 domain"/>
    <property type="match status" value="1"/>
</dbReference>
<feature type="region of interest" description="Disordered" evidence="2">
    <location>
        <begin position="1"/>
        <end position="36"/>
    </location>
</feature>
<dbReference type="RefSeq" id="XP_004253762.1">
    <property type="nucleotide sequence ID" value="XM_004253714.1"/>
</dbReference>
<feature type="compositionally biased region" description="Polar residues" evidence="2">
    <location>
        <begin position="1241"/>
        <end position="1270"/>
    </location>
</feature>
<keyword evidence="5" id="KW-1185">Reference proteome</keyword>
<dbReference type="PANTHER" id="PTHR23317:SF76">
    <property type="entry name" value="LD20667P"/>
    <property type="match status" value="1"/>
</dbReference>
<dbReference type="GeneID" id="14886016"/>
<dbReference type="Proteomes" id="UP000014680">
    <property type="component" value="Unassembled WGS sequence"/>
</dbReference>
<organism evidence="4 5">
    <name type="scientific">Entamoeba invadens IP1</name>
    <dbReference type="NCBI Taxonomy" id="370355"/>
    <lineage>
        <taxon>Eukaryota</taxon>
        <taxon>Amoebozoa</taxon>
        <taxon>Evosea</taxon>
        <taxon>Archamoebae</taxon>
        <taxon>Mastigamoebida</taxon>
        <taxon>Entamoebidae</taxon>
        <taxon>Entamoeba</taxon>
    </lineage>
</organism>
<dbReference type="EMBL" id="KB206890">
    <property type="protein sequence ID" value="ELP86991.1"/>
    <property type="molecule type" value="Genomic_DNA"/>
</dbReference>
<protein>
    <recommendedName>
        <fullName evidence="3">C2 DOCK-type domain-containing protein</fullName>
    </recommendedName>
</protein>
<evidence type="ECO:0000313" key="4">
    <source>
        <dbReference type="EMBL" id="ELP86991.1"/>
    </source>
</evidence>
<name>A0A0A1U5E3_ENTIV</name>
<gene>
    <name evidence="4" type="ORF">EIN_318200</name>
</gene>
<dbReference type="PANTHER" id="PTHR23317">
    <property type="entry name" value="DEDICATOR OF CYTOKINESIS DOCK"/>
    <property type="match status" value="1"/>
</dbReference>
<dbReference type="GO" id="GO:0007264">
    <property type="term" value="P:small GTPase-mediated signal transduction"/>
    <property type="evidence" value="ECO:0007669"/>
    <property type="project" value="InterPro"/>
</dbReference>
<dbReference type="KEGG" id="eiv:EIN_318200"/>
<comment type="similarity">
    <text evidence="1">Belongs to the DOCK family.</text>
</comment>
<feature type="domain" description="C2 DOCK-type" evidence="3">
    <location>
        <begin position="539"/>
        <end position="715"/>
    </location>
</feature>
<dbReference type="InterPro" id="IPR035892">
    <property type="entry name" value="C2_domain_sf"/>
</dbReference>
<dbReference type="OMA" id="KDLMFEV"/>
<evidence type="ECO:0000256" key="1">
    <source>
        <dbReference type="PROSITE-ProRule" id="PRU00983"/>
    </source>
</evidence>
<evidence type="ECO:0000256" key="2">
    <source>
        <dbReference type="SAM" id="MobiDB-lite"/>
    </source>
</evidence>
<dbReference type="InterPro" id="IPR026791">
    <property type="entry name" value="DOCK"/>
</dbReference>
<dbReference type="CDD" id="cd08679">
    <property type="entry name" value="C2_DOCK180_related"/>
    <property type="match status" value="1"/>
</dbReference>
<evidence type="ECO:0000259" key="3">
    <source>
        <dbReference type="PROSITE" id="PS51650"/>
    </source>
</evidence>
<dbReference type="Pfam" id="PF14429">
    <property type="entry name" value="DOCK-C2"/>
    <property type="match status" value="1"/>
</dbReference>
<sequence>MNNNKSLPAGRSRKLEKEQSEQSDLQAKHASLVSGDDSPNVGNVFVQYDTEGFNKLDIDQIRNYLQHEKKLYLTDDQIKDLMFEVVLHSDKVPTTEFTSLDKNINEKKDELISKSNEINTPTQQHELWLLSEKEAVPPNALVFQPEDITIVQEDKPRRIKPFASGDVPTEALDNSLNKNGSFTRKKTSDVKEERSAVDTIFSKTTVIHKKSVEYVKEPPTIVPVKHIEPKEKEEPNVEYLREEGIVSNPRTIYSNTFGSLDSEFKPSDESKDLCGRVPVQLRNEYDEQSVSYVVEVTKLKVSDQIQMGKSTAVDKNKKKEPLFGVFSIYKNDEKNQCKITENFYIDINTSEQRAAIREVSCDDALNSDLNTFCVCLRKSDVDKGNLKCVMMVYKIAEYDQDAARDVYVASVKDSKDKNSPQDKDFTQLNKQFLGIGFVDFNEVVSKGKSGTMAIYRETIEDQKDIFQAFDSEKSGKLKKMVIEWEMNVKPFDKKNEKKKYRLLDPSGFDLKTGNSKAAILRQIEDFTSLQDTEFYTDYVNNVYIYPLEFAVPSKERKRCNFVITVYVRENDEFRVDHDMGVFYSTTSVENSFKKSQKTCVGSGGKSDKFMDEIKAKLPTQLATQNHILFVIQDVSLDSNGSDDKTVKDVKDQSERKTFFATLPFLDKGKLCGDGEYSLPIYNGQPFEGYMSSTYKTTVESTDKVKANLKIRLRFMTSVNIQETALHNFLAFVNQTSMTERDGSGRNDMERSIEKALDDVRMKTPPETLIHHFPYIMQTLFTAFQEFKESTNVLKYVLAIVECAMKGINSTELRPTVLAQYVDHYFDRPEKNGRPLFSLLMSSLMKLFSEIAEFDFQTQKEIQKIRVVSLLKNSWFFYELIVKSLTMDVEANGQLNTASSLKFFRNHISSSDEYTIFSKTLIRFVDVHSCVMRRIISVATEGDNSYLFNHVFTANAHFALFLTDLMRFFRRNVVLECLDRYISIVGSVYDPISSTYFTPNDKDFRYAAPNNLFFPKSNAKEQAIEDSKLARQAAEVLRIDLLSIMSSFPYFVEISVPVVTPTKVNQIQQNLNQYTSLISQRHIYANIFSRNILLLLSRSTMTAKYALAVLMKRIMLLDTDTRLQTPQTKAAISEMFFGVVLYLVEQEKMPCAIWSPGNTQFTKIEVENFFIAFVWVLKNINRNVLSYYFSTETSAHISSFLEMVKMCLTVLTKKTEASRDLQDDVNFKRETVVLSFKREVHQTQVPQTPTKGTSRSTTEHQNSSNSTSVTEKSPKERKKNKHDTTNWEYVKDDVLLVLLDVVELAFNGLFGRENYLMQILTNLISTTMFKIEMTEHYAKLFLRFIRRLLCSKANYIFKENIEFGFNLLRSIISLCDNQAYELRQDATSVLYLFAKANYQVTGDTLSSRVFAISAIAERDSSNYAILSKSIEVLPAWAKLDATAVSQTKVVNKVVEKNTDDSDTKHQQSTLKRRKDLIEIIDAERGGDGRWWAKKRMLQFLRRRWESSPPTIEAIDQILEKMEESVEKEGRVGELRRKATDQAMVILVMFRNITAKVALENDYTQYMKWQTEQ</sequence>
<evidence type="ECO:0000313" key="5">
    <source>
        <dbReference type="Proteomes" id="UP000014680"/>
    </source>
</evidence>
<dbReference type="VEuPathDB" id="AmoebaDB:EIN_318200"/>
<dbReference type="PROSITE" id="PS51650">
    <property type="entry name" value="C2_DOCK"/>
    <property type="match status" value="1"/>
</dbReference>
<dbReference type="GO" id="GO:0005085">
    <property type="term" value="F:guanyl-nucleotide exchange factor activity"/>
    <property type="evidence" value="ECO:0007669"/>
    <property type="project" value="InterPro"/>
</dbReference>
<dbReference type="OrthoDB" id="47328at2759"/>
<feature type="compositionally biased region" description="Polar residues" evidence="2">
    <location>
        <begin position="172"/>
        <end position="182"/>
    </location>
</feature>
<feature type="region of interest" description="Disordered" evidence="2">
    <location>
        <begin position="162"/>
        <end position="187"/>
    </location>
</feature>
<reference evidence="4 5" key="1">
    <citation type="submission" date="2012-10" db="EMBL/GenBank/DDBJ databases">
        <authorList>
            <person name="Zafar N."/>
            <person name="Inman J."/>
            <person name="Hall N."/>
            <person name="Lorenzi H."/>
            <person name="Caler E."/>
        </authorList>
    </citation>
    <scope>NUCLEOTIDE SEQUENCE [LARGE SCALE GENOMIC DNA]</scope>
    <source>
        <strain evidence="4 5">IP1</strain>
    </source>
</reference>